<feature type="transmembrane region" description="Helical" evidence="8">
    <location>
        <begin position="36"/>
        <end position="56"/>
    </location>
</feature>
<evidence type="ECO:0000313" key="10">
    <source>
        <dbReference type="EMBL" id="CAB4372098.1"/>
    </source>
</evidence>
<evidence type="ECO:0000256" key="8">
    <source>
        <dbReference type="SAM" id="Phobius"/>
    </source>
</evidence>
<dbReference type="EMBL" id="CAFBOK010000051">
    <property type="protein sequence ID" value="CAB4978770.1"/>
    <property type="molecule type" value="Genomic_DNA"/>
</dbReference>
<evidence type="ECO:0000256" key="6">
    <source>
        <dbReference type="ARBA" id="ARBA00035120"/>
    </source>
</evidence>
<name>A0A6J6IPU7_9ZZZZ</name>
<evidence type="ECO:0000313" key="14">
    <source>
        <dbReference type="EMBL" id="CAB4788797.1"/>
    </source>
</evidence>
<dbReference type="GO" id="GO:0005886">
    <property type="term" value="C:plasma membrane"/>
    <property type="evidence" value="ECO:0007669"/>
    <property type="project" value="UniProtKB-SubCell"/>
</dbReference>
<comment type="catalytic activity">
    <reaction evidence="7">
        <text>fluoride(in) = fluoride(out)</text>
        <dbReference type="Rhea" id="RHEA:76159"/>
        <dbReference type="ChEBI" id="CHEBI:17051"/>
    </reaction>
    <physiologicalReaction direction="left-to-right" evidence="7">
        <dbReference type="Rhea" id="RHEA:76160"/>
    </physiologicalReaction>
</comment>
<evidence type="ECO:0000313" key="15">
    <source>
        <dbReference type="EMBL" id="CAB4808241.1"/>
    </source>
</evidence>
<evidence type="ECO:0000313" key="17">
    <source>
        <dbReference type="EMBL" id="CAB4978770.1"/>
    </source>
</evidence>
<evidence type="ECO:0000256" key="1">
    <source>
        <dbReference type="ARBA" id="ARBA00004651"/>
    </source>
</evidence>
<reference evidence="12" key="1">
    <citation type="submission" date="2020-05" db="EMBL/GenBank/DDBJ databases">
        <authorList>
            <person name="Chiriac C."/>
            <person name="Salcher M."/>
            <person name="Ghai R."/>
            <person name="Kavagutti S V."/>
        </authorList>
    </citation>
    <scope>NUCLEOTIDE SEQUENCE</scope>
</reference>
<evidence type="ECO:0000256" key="4">
    <source>
        <dbReference type="ARBA" id="ARBA00022989"/>
    </source>
</evidence>
<dbReference type="EMBL" id="CAEZVC010000076">
    <property type="protein sequence ID" value="CAB4626570.1"/>
    <property type="molecule type" value="Genomic_DNA"/>
</dbReference>
<dbReference type="EMBL" id="CAFBRD010000017">
    <property type="protein sequence ID" value="CAB5075432.1"/>
    <property type="molecule type" value="Genomic_DNA"/>
</dbReference>
<feature type="transmembrane region" description="Helical" evidence="8">
    <location>
        <begin position="68"/>
        <end position="89"/>
    </location>
</feature>
<evidence type="ECO:0000313" key="11">
    <source>
        <dbReference type="EMBL" id="CAB4582232.1"/>
    </source>
</evidence>
<keyword evidence="5 8" id="KW-0472">Membrane</keyword>
<keyword evidence="4 8" id="KW-1133">Transmembrane helix</keyword>
<dbReference type="PANTHER" id="PTHR28259:SF1">
    <property type="entry name" value="FLUORIDE EXPORT PROTEIN 1-RELATED"/>
    <property type="match status" value="1"/>
</dbReference>
<dbReference type="InterPro" id="IPR003691">
    <property type="entry name" value="FluC"/>
</dbReference>
<evidence type="ECO:0000313" key="18">
    <source>
        <dbReference type="EMBL" id="CAB5075432.1"/>
    </source>
</evidence>
<evidence type="ECO:0000313" key="13">
    <source>
        <dbReference type="EMBL" id="CAB4694895.1"/>
    </source>
</evidence>
<feature type="transmembrane region" description="Helical" evidence="8">
    <location>
        <begin position="101"/>
        <end position="120"/>
    </location>
</feature>
<organism evidence="12">
    <name type="scientific">freshwater metagenome</name>
    <dbReference type="NCBI Taxonomy" id="449393"/>
    <lineage>
        <taxon>unclassified sequences</taxon>
        <taxon>metagenomes</taxon>
        <taxon>ecological metagenomes</taxon>
    </lineage>
</organism>
<evidence type="ECO:0000256" key="3">
    <source>
        <dbReference type="ARBA" id="ARBA00022692"/>
    </source>
</evidence>
<evidence type="ECO:0000256" key="2">
    <source>
        <dbReference type="ARBA" id="ARBA00022475"/>
    </source>
</evidence>
<evidence type="ECO:0000313" key="12">
    <source>
        <dbReference type="EMBL" id="CAB4626570.1"/>
    </source>
</evidence>
<comment type="subcellular location">
    <subcellularLocation>
        <location evidence="1">Cell membrane</location>
        <topology evidence="1">Multi-pass membrane protein</topology>
    </subcellularLocation>
</comment>
<comment type="similarity">
    <text evidence="6">Belongs to the fluoride channel Fluc/FEX (TC 1.A.43) family.</text>
</comment>
<dbReference type="PANTHER" id="PTHR28259">
    <property type="entry name" value="FLUORIDE EXPORT PROTEIN 1-RELATED"/>
    <property type="match status" value="1"/>
</dbReference>
<accession>A0A6J6IPU7</accession>
<dbReference type="EMBL" id="CAFAAD010000032">
    <property type="protein sequence ID" value="CAB4788797.1"/>
    <property type="molecule type" value="Genomic_DNA"/>
</dbReference>
<evidence type="ECO:0000256" key="5">
    <source>
        <dbReference type="ARBA" id="ARBA00023136"/>
    </source>
</evidence>
<keyword evidence="2" id="KW-1003">Cell membrane</keyword>
<dbReference type="HAMAP" id="MF_00454">
    <property type="entry name" value="FluC"/>
    <property type="match status" value="1"/>
</dbReference>
<dbReference type="EMBL" id="CAEZXY010000004">
    <property type="protein sequence ID" value="CAB4694895.1"/>
    <property type="molecule type" value="Genomic_DNA"/>
</dbReference>
<dbReference type="AlphaFoldDB" id="A0A6J6IPU7"/>
<dbReference type="EMBL" id="CAFBNJ010000014">
    <property type="protein sequence ID" value="CAB4944634.1"/>
    <property type="molecule type" value="Genomic_DNA"/>
</dbReference>
<gene>
    <name evidence="11" type="ORF">UFOPK1762_00712</name>
    <name evidence="12" type="ORF">UFOPK1906_01210</name>
    <name evidence="13" type="ORF">UFOPK2624_00194</name>
    <name evidence="14" type="ORF">UFOPK2969_00607</name>
    <name evidence="15" type="ORF">UFOPK3010_00988</name>
    <name evidence="9" type="ORF">UFOPK3331_00305</name>
    <name evidence="16" type="ORF">UFOPK3785_00426</name>
    <name evidence="17" type="ORF">UFOPK3927_00591</name>
    <name evidence="10" type="ORF">UFOPK4201_01261</name>
    <name evidence="18" type="ORF">UFOPK4371_00501</name>
</gene>
<evidence type="ECO:0000313" key="16">
    <source>
        <dbReference type="EMBL" id="CAB4944634.1"/>
    </source>
</evidence>
<dbReference type="Pfam" id="PF02537">
    <property type="entry name" value="CRCB"/>
    <property type="match status" value="1"/>
</dbReference>
<keyword evidence="3 8" id="KW-0812">Transmembrane</keyword>
<dbReference type="EMBL" id="CAESAL010000006">
    <property type="protein sequence ID" value="CAB4332430.1"/>
    <property type="molecule type" value="Genomic_DNA"/>
</dbReference>
<dbReference type="GO" id="GO:1903425">
    <property type="term" value="F:fluoride transmembrane transporter activity"/>
    <property type="evidence" value="ECO:0007669"/>
    <property type="project" value="TreeGrafter"/>
</dbReference>
<dbReference type="EMBL" id="CAEZTY010000019">
    <property type="protein sequence ID" value="CAB4582232.1"/>
    <property type="molecule type" value="Genomic_DNA"/>
</dbReference>
<evidence type="ECO:0000313" key="9">
    <source>
        <dbReference type="EMBL" id="CAB4332430.1"/>
    </source>
</evidence>
<dbReference type="EMBL" id="CAEUNJ010000054">
    <property type="protein sequence ID" value="CAB4372098.1"/>
    <property type="molecule type" value="Genomic_DNA"/>
</dbReference>
<protein>
    <submittedName>
        <fullName evidence="12">Unannotated protein</fullName>
    </submittedName>
</protein>
<evidence type="ECO:0000256" key="7">
    <source>
        <dbReference type="ARBA" id="ARBA00035585"/>
    </source>
</evidence>
<sequence>MTAWIIVGLAGALGATSRHAVDIGLRRWFPKGPSIGILVVNLLGSFVLGIVVGVVATRTIDENLRLGVAAGFCGAFTTFSTFAAELAGLVNDRNHRMVLQWTAMMVLGGGLAAYAGIVLGRL</sequence>
<dbReference type="EMBL" id="CAFAAM010000127">
    <property type="protein sequence ID" value="CAB4808241.1"/>
    <property type="molecule type" value="Genomic_DNA"/>
</dbReference>
<proteinExistence type="inferred from homology"/>